<sequence length="146" mass="15266">MPIDPVASATFAPTETPAPGTRKQTMDSEVFMSLLVNQLRNQDPSAPMDTNEMIAQTTQLAMMEKITQMTGVSEENFHLQMRSSAAALIGNEVSYTGLDGVEARGLATAVSYSGPVPTVTIGGKSIALDLVSGVGTLPTPTPVPLS</sequence>
<dbReference type="Proteomes" id="UP000239297">
    <property type="component" value="Unassembled WGS sequence"/>
</dbReference>
<keyword evidence="2" id="KW-1005">Bacterial flagellum biogenesis</keyword>
<evidence type="ECO:0000313" key="5">
    <source>
        <dbReference type="Proteomes" id="UP000239297"/>
    </source>
</evidence>
<dbReference type="Pfam" id="PF03963">
    <property type="entry name" value="FlgD"/>
    <property type="match status" value="1"/>
</dbReference>
<keyword evidence="5" id="KW-1185">Reference proteome</keyword>
<dbReference type="RefSeq" id="WP_104122299.1">
    <property type="nucleotide sequence ID" value="NZ_PRKW01000006.1"/>
</dbReference>
<evidence type="ECO:0000313" key="4">
    <source>
        <dbReference type="EMBL" id="PPB48132.1"/>
    </source>
</evidence>
<comment type="similarity">
    <text evidence="1">Belongs to the FlgD family.</text>
</comment>
<keyword evidence="4" id="KW-0966">Cell projection</keyword>
<comment type="caution">
    <text evidence="4">The sequence shown here is derived from an EMBL/GenBank/DDBJ whole genome shotgun (WGS) entry which is preliminary data.</text>
</comment>
<evidence type="ECO:0000256" key="2">
    <source>
        <dbReference type="ARBA" id="ARBA00022795"/>
    </source>
</evidence>
<proteinExistence type="inferred from homology"/>
<dbReference type="OrthoDB" id="9785233at2"/>
<accession>A0A2S5IU79</accession>
<keyword evidence="4" id="KW-0282">Flagellum</keyword>
<protein>
    <submittedName>
        <fullName evidence="4">Flagellar hook capping protein</fullName>
    </submittedName>
</protein>
<evidence type="ECO:0000256" key="3">
    <source>
        <dbReference type="SAM" id="MobiDB-lite"/>
    </source>
</evidence>
<name>A0A2S5IU79_9MICC</name>
<dbReference type="InterPro" id="IPR005648">
    <property type="entry name" value="FlgD"/>
</dbReference>
<feature type="region of interest" description="Disordered" evidence="3">
    <location>
        <begin position="1"/>
        <end position="24"/>
    </location>
</feature>
<reference evidence="4 5" key="1">
    <citation type="journal article" date="2014" name="Int. J. Syst. Evol. Microbiol.">
        <title>Arthrobacter pityocampae sp. nov., isolated from Thaumetopoea pityocampa (Lep., Thaumetopoeidae).</title>
        <authorList>
            <person name="Ince I.A."/>
            <person name="Demirbag Z."/>
            <person name="Kati H."/>
        </authorList>
    </citation>
    <scope>NUCLEOTIDE SEQUENCE [LARGE SCALE GENOMIC DNA]</scope>
    <source>
        <strain evidence="4 5">Tp2</strain>
    </source>
</reference>
<keyword evidence="4" id="KW-0969">Cilium</keyword>
<dbReference type="GO" id="GO:0044781">
    <property type="term" value="P:bacterial-type flagellum organization"/>
    <property type="evidence" value="ECO:0007669"/>
    <property type="project" value="UniProtKB-KW"/>
</dbReference>
<dbReference type="EMBL" id="PRKW01000006">
    <property type="protein sequence ID" value="PPB48132.1"/>
    <property type="molecule type" value="Genomic_DNA"/>
</dbReference>
<organism evidence="4 5">
    <name type="scientific">Arthrobacter pityocampae</name>
    <dbReference type="NCBI Taxonomy" id="547334"/>
    <lineage>
        <taxon>Bacteria</taxon>
        <taxon>Bacillati</taxon>
        <taxon>Actinomycetota</taxon>
        <taxon>Actinomycetes</taxon>
        <taxon>Micrococcales</taxon>
        <taxon>Micrococcaceae</taxon>
        <taxon>Arthrobacter</taxon>
    </lineage>
</organism>
<gene>
    <name evidence="4" type="ORF">C4K88_14205</name>
</gene>
<dbReference type="AlphaFoldDB" id="A0A2S5IU79"/>
<evidence type="ECO:0000256" key="1">
    <source>
        <dbReference type="ARBA" id="ARBA00010577"/>
    </source>
</evidence>